<feature type="transmembrane region" description="Helical" evidence="12">
    <location>
        <begin position="421"/>
        <end position="438"/>
    </location>
</feature>
<dbReference type="FunFam" id="1.10.287.130:FF:000038">
    <property type="entry name" value="Sensory transduction histidine kinase"/>
    <property type="match status" value="1"/>
</dbReference>
<reference evidence="18" key="1">
    <citation type="submission" date="2018-06" db="EMBL/GenBank/DDBJ databases">
        <authorList>
            <person name="Zhirakovskaya E."/>
        </authorList>
    </citation>
    <scope>NUCLEOTIDE SEQUENCE</scope>
</reference>
<dbReference type="Pfam" id="PF00512">
    <property type="entry name" value="HisKA"/>
    <property type="match status" value="1"/>
</dbReference>
<evidence type="ECO:0000259" key="15">
    <source>
        <dbReference type="PROSITE" id="PS50112"/>
    </source>
</evidence>
<evidence type="ECO:0000256" key="3">
    <source>
        <dbReference type="ARBA" id="ARBA00012438"/>
    </source>
</evidence>
<dbReference type="Gene3D" id="2.10.70.100">
    <property type="match status" value="1"/>
</dbReference>
<evidence type="ECO:0000256" key="8">
    <source>
        <dbReference type="ARBA" id="ARBA00022840"/>
    </source>
</evidence>
<dbReference type="PROSITE" id="PS50109">
    <property type="entry name" value="HIS_KIN"/>
    <property type="match status" value="1"/>
</dbReference>
<keyword evidence="12" id="KW-1133">Transmembrane helix</keyword>
<dbReference type="Pfam" id="PF08447">
    <property type="entry name" value="PAS_3"/>
    <property type="match status" value="1"/>
</dbReference>
<dbReference type="SMART" id="SM00388">
    <property type="entry name" value="HisKA"/>
    <property type="match status" value="1"/>
</dbReference>
<dbReference type="EC" id="2.7.13.3" evidence="3"/>
<protein>
    <recommendedName>
        <fullName evidence="3">histidine kinase</fullName>
        <ecNumber evidence="3">2.7.13.3</ecNumber>
    </recommendedName>
</protein>
<dbReference type="InterPro" id="IPR001610">
    <property type="entry name" value="PAC"/>
</dbReference>
<keyword evidence="5" id="KW-0808">Transferase</keyword>
<dbReference type="InterPro" id="IPR036097">
    <property type="entry name" value="HisK_dim/P_sf"/>
</dbReference>
<evidence type="ECO:0000256" key="9">
    <source>
        <dbReference type="ARBA" id="ARBA00023012"/>
    </source>
</evidence>
<dbReference type="Gene3D" id="3.30.450.20">
    <property type="entry name" value="PAS domain"/>
    <property type="match status" value="3"/>
</dbReference>
<dbReference type="SMART" id="SM00304">
    <property type="entry name" value="HAMP"/>
    <property type="match status" value="1"/>
</dbReference>
<dbReference type="GO" id="GO:0000155">
    <property type="term" value="F:phosphorelay sensor kinase activity"/>
    <property type="evidence" value="ECO:0007669"/>
    <property type="project" value="InterPro"/>
</dbReference>
<dbReference type="NCBIfam" id="TIGR00229">
    <property type="entry name" value="sensory_box"/>
    <property type="match status" value="2"/>
</dbReference>
<evidence type="ECO:0000256" key="4">
    <source>
        <dbReference type="ARBA" id="ARBA00022553"/>
    </source>
</evidence>
<dbReference type="InterPro" id="IPR036890">
    <property type="entry name" value="HATPase_C_sf"/>
</dbReference>
<dbReference type="CDD" id="cd00082">
    <property type="entry name" value="HisKA"/>
    <property type="match status" value="1"/>
</dbReference>
<comment type="subcellular location">
    <subcellularLocation>
        <location evidence="2">Membrane</location>
    </subcellularLocation>
</comment>
<dbReference type="PRINTS" id="PR00344">
    <property type="entry name" value="BCTRLSENSOR"/>
</dbReference>
<evidence type="ECO:0000256" key="5">
    <source>
        <dbReference type="ARBA" id="ARBA00022679"/>
    </source>
</evidence>
<proteinExistence type="predicted"/>
<evidence type="ECO:0000256" key="1">
    <source>
        <dbReference type="ARBA" id="ARBA00000085"/>
    </source>
</evidence>
<dbReference type="SUPFAM" id="SSF55785">
    <property type="entry name" value="PYP-like sensor domain (PAS domain)"/>
    <property type="match status" value="2"/>
</dbReference>
<dbReference type="SMART" id="SM00448">
    <property type="entry name" value="REC"/>
    <property type="match status" value="2"/>
</dbReference>
<dbReference type="SUPFAM" id="SSF52172">
    <property type="entry name" value="CheY-like"/>
    <property type="match status" value="2"/>
</dbReference>
<feature type="domain" description="Response regulatory" evidence="14">
    <location>
        <begin position="1001"/>
        <end position="1121"/>
    </location>
</feature>
<dbReference type="PANTHER" id="PTHR45339">
    <property type="entry name" value="HYBRID SIGNAL TRANSDUCTION HISTIDINE KINASE J"/>
    <property type="match status" value="1"/>
</dbReference>
<keyword evidence="4" id="KW-0597">Phosphoprotein</keyword>
<keyword evidence="9" id="KW-0902">Two-component regulatory system</keyword>
<feature type="domain" description="PAC" evidence="16">
    <location>
        <begin position="688"/>
        <end position="740"/>
    </location>
</feature>
<keyword evidence="12" id="KW-0812">Transmembrane</keyword>
<evidence type="ECO:0000259" key="13">
    <source>
        <dbReference type="PROSITE" id="PS50109"/>
    </source>
</evidence>
<dbReference type="Gene3D" id="1.10.8.500">
    <property type="entry name" value="HAMP domain in histidine kinase"/>
    <property type="match status" value="1"/>
</dbReference>
<evidence type="ECO:0000256" key="7">
    <source>
        <dbReference type="ARBA" id="ARBA00022777"/>
    </source>
</evidence>
<dbReference type="SMART" id="SM00086">
    <property type="entry name" value="PAC"/>
    <property type="match status" value="2"/>
</dbReference>
<evidence type="ECO:0000256" key="6">
    <source>
        <dbReference type="ARBA" id="ARBA00022741"/>
    </source>
</evidence>
<dbReference type="PROSITE" id="PS50112">
    <property type="entry name" value="PAS"/>
    <property type="match status" value="1"/>
</dbReference>
<dbReference type="Gene3D" id="3.40.50.2300">
    <property type="match status" value="2"/>
</dbReference>
<sequence length="1268" mass="143296">MFGSLRTKLILVFILVSGLSIAAVSFQSYKSARDSLMKVSFERLNGLRETKSKAVEQYFNTISNQIETLSESFMIIEAMKELKEGFNNFDKESKDTAEQIEDHKKAIKTYYETDFMRLLRIKEPQINNVVKYISKEDNTQLLQYRYIAANPHPIGSKDELLKASDASSYSKAHAKYHPILRNYKKRFKHYDISLVEPENGHVVYSVIKETDFATSLKRGPYKNTNLASAFNSALQIKKNGPSKLTDYSQYAPSYLAPFAFISAPIFDKDRLIGVLIFQLSSRVIDDLMTGDKNWKNEGFGDSGKTYIVGSDYLMRNNSRFLIEDPKNYLKKLEKTGVYNNAIKSMKSHSTTILFQRVNTDASRQALAGKTGTAVIEDYRTVPVLSSYTPLDIKDVKWVLLAEMDSAEVFAPINKLKKTTTIFSLIIMTLAAISAFLISRSITTPLRTLTDAIKKLKNNKDFTKIKVQSNDEIGELTESFNKMVENIRIADFGHILNKSLNEIFIFDAETLNFIEVNEGALKNIGYTTSELKAMRAFDIKPEFTPESFEDALKPLRSGKEEILVFTTFHQRKDETVYPVEVHLELTDFKGKPAFIAFITDITEKRRIANELSKKERTLTAAQRIAHIGNWDWNMITDKLWWSDEVYRIFGLAPQECKATNEAFLERIPDDEKDYVEDALKKALDGIKPYSINHSIIMPDGTIRLVHEEGEVTSNAKGKAIHMMGTVHDITEQKQTEEELIKAKDDADKANKAKSEFLASMSHEIRTPMNAIIGMSDLLSETPLNEEQEEYVTIFRRAGSSLLSLINDILDVSKIEAGHLELEELPFRLSEMLEGVCEIMSVRAHEKGLELTHHSSPEVPSSLIGDSDRLAQILLNLIGNAVKFTEKGEVKVEICPGKKTLANKGMTSLLFKVTDTGIGLTQDQIINIFDKFTQGDASTTRKYGGTGLGLAISKKLCELMDGRIWIESTPGVGTTFFFTASFEINYKTVEREDEVDINIKDIKALVVDDNETNRKILRELLSSWEVNVTEAASGKECLEILKDRGSNAFELVLLDCRMPGMDGFEVAEHIREDFGLLEDSTVMMLTSDLIAGDKLRSKKLNIAHHMTKPVKKSALLKAIRKSMGRKMAHEKDEKAELAEEDTRPLKILLAEDTEDNRLLIKSYLKKTPYILDIAEDGLIALSKYKENDYHVVLMDMQMPTMDGYTATREIRKWEKESGHKSTPIIALTAHALKGDAEKSMEAGCNGHTTKPIRKKLLLKTIQDFTRGIKL</sequence>
<dbReference type="Pfam" id="PF00072">
    <property type="entry name" value="Response_reg"/>
    <property type="match status" value="2"/>
</dbReference>
<dbReference type="InterPro" id="IPR001789">
    <property type="entry name" value="Sig_transdc_resp-reg_receiver"/>
</dbReference>
<dbReference type="Gene3D" id="3.30.565.10">
    <property type="entry name" value="Histidine kinase-like ATPase, C-terminal domain"/>
    <property type="match status" value="1"/>
</dbReference>
<feature type="domain" description="HAMP" evidence="17">
    <location>
        <begin position="439"/>
        <end position="491"/>
    </location>
</feature>
<dbReference type="Gene3D" id="1.10.287.130">
    <property type="match status" value="1"/>
</dbReference>
<dbReference type="PROSITE" id="PS50885">
    <property type="entry name" value="HAMP"/>
    <property type="match status" value="1"/>
</dbReference>
<dbReference type="GO" id="GO:0016020">
    <property type="term" value="C:membrane"/>
    <property type="evidence" value="ECO:0007669"/>
    <property type="project" value="UniProtKB-SubCell"/>
</dbReference>
<dbReference type="SMART" id="SM00387">
    <property type="entry name" value="HATPase_c"/>
    <property type="match status" value="1"/>
</dbReference>
<dbReference type="SUPFAM" id="SSF55874">
    <property type="entry name" value="ATPase domain of HSP90 chaperone/DNA topoisomerase II/histidine kinase"/>
    <property type="match status" value="1"/>
</dbReference>
<dbReference type="InterPro" id="IPR003661">
    <property type="entry name" value="HisK_dim/P_dom"/>
</dbReference>
<comment type="catalytic activity">
    <reaction evidence="1">
        <text>ATP + protein L-histidine = ADP + protein N-phospho-L-histidine.</text>
        <dbReference type="EC" id="2.7.13.3"/>
    </reaction>
</comment>
<dbReference type="Pfam" id="PF13426">
    <property type="entry name" value="PAS_9"/>
    <property type="match status" value="1"/>
</dbReference>
<evidence type="ECO:0000256" key="10">
    <source>
        <dbReference type="ARBA" id="ARBA00023136"/>
    </source>
</evidence>
<dbReference type="PROSITE" id="PS50110">
    <property type="entry name" value="RESPONSE_REGULATORY"/>
    <property type="match status" value="2"/>
</dbReference>
<evidence type="ECO:0000256" key="2">
    <source>
        <dbReference type="ARBA" id="ARBA00004370"/>
    </source>
</evidence>
<name>A0A3B0QWX6_9ZZZZ</name>
<dbReference type="Pfam" id="PF02518">
    <property type="entry name" value="HATPase_c"/>
    <property type="match status" value="1"/>
</dbReference>
<dbReference type="GO" id="GO:0005524">
    <property type="term" value="F:ATP binding"/>
    <property type="evidence" value="ECO:0007669"/>
    <property type="project" value="UniProtKB-KW"/>
</dbReference>
<dbReference type="InterPro" id="IPR000700">
    <property type="entry name" value="PAS-assoc_C"/>
</dbReference>
<feature type="domain" description="PAS" evidence="15">
    <location>
        <begin position="638"/>
        <end position="685"/>
    </location>
</feature>
<dbReference type="SUPFAM" id="SSF47384">
    <property type="entry name" value="Homodimeric domain of signal transducing histidine kinase"/>
    <property type="match status" value="1"/>
</dbReference>
<dbReference type="SUPFAM" id="SSF158472">
    <property type="entry name" value="HAMP domain-like"/>
    <property type="match status" value="1"/>
</dbReference>
<evidence type="ECO:0000256" key="11">
    <source>
        <dbReference type="ARBA" id="ARBA00023306"/>
    </source>
</evidence>
<dbReference type="CDD" id="cd00130">
    <property type="entry name" value="PAS"/>
    <property type="match status" value="2"/>
</dbReference>
<dbReference type="InterPro" id="IPR003594">
    <property type="entry name" value="HATPase_dom"/>
</dbReference>
<dbReference type="InterPro" id="IPR011006">
    <property type="entry name" value="CheY-like_superfamily"/>
</dbReference>
<dbReference type="PROSITE" id="PS50113">
    <property type="entry name" value="PAC"/>
    <property type="match status" value="1"/>
</dbReference>
<dbReference type="CDD" id="cd06225">
    <property type="entry name" value="HAMP"/>
    <property type="match status" value="1"/>
</dbReference>
<dbReference type="CDD" id="cd17546">
    <property type="entry name" value="REC_hyHK_CKI1_RcsC-like"/>
    <property type="match status" value="2"/>
</dbReference>
<dbReference type="FunFam" id="3.30.565.10:FF:000010">
    <property type="entry name" value="Sensor histidine kinase RcsC"/>
    <property type="match status" value="1"/>
</dbReference>
<dbReference type="SMART" id="SM00091">
    <property type="entry name" value="PAS"/>
    <property type="match status" value="2"/>
</dbReference>
<accession>A0A3B0QWX6</accession>
<evidence type="ECO:0000259" key="14">
    <source>
        <dbReference type="PROSITE" id="PS50110"/>
    </source>
</evidence>
<evidence type="ECO:0000256" key="12">
    <source>
        <dbReference type="SAM" id="Phobius"/>
    </source>
</evidence>
<dbReference type="InterPro" id="IPR035965">
    <property type="entry name" value="PAS-like_dom_sf"/>
</dbReference>
<dbReference type="AlphaFoldDB" id="A0A3B0QWX6"/>
<dbReference type="Pfam" id="PF00672">
    <property type="entry name" value="HAMP"/>
    <property type="match status" value="1"/>
</dbReference>
<keyword evidence="7 18" id="KW-0418">Kinase</keyword>
<gene>
    <name evidence="18" type="ORF">MNBD_DELTA01-1857</name>
</gene>
<dbReference type="InterPro" id="IPR005467">
    <property type="entry name" value="His_kinase_dom"/>
</dbReference>
<keyword evidence="11" id="KW-0131">Cell cycle</keyword>
<evidence type="ECO:0000259" key="17">
    <source>
        <dbReference type="PROSITE" id="PS50885"/>
    </source>
</evidence>
<feature type="domain" description="Response regulatory" evidence="14">
    <location>
        <begin position="1144"/>
        <end position="1263"/>
    </location>
</feature>
<dbReference type="InterPro" id="IPR003660">
    <property type="entry name" value="HAMP_dom"/>
</dbReference>
<keyword evidence="6" id="KW-0547">Nucleotide-binding</keyword>
<dbReference type="PANTHER" id="PTHR45339:SF1">
    <property type="entry name" value="HYBRID SIGNAL TRANSDUCTION HISTIDINE KINASE J"/>
    <property type="match status" value="1"/>
</dbReference>
<dbReference type="InterPro" id="IPR004358">
    <property type="entry name" value="Sig_transdc_His_kin-like_C"/>
</dbReference>
<keyword evidence="10 12" id="KW-0472">Membrane</keyword>
<organism evidence="18">
    <name type="scientific">hydrothermal vent metagenome</name>
    <dbReference type="NCBI Taxonomy" id="652676"/>
    <lineage>
        <taxon>unclassified sequences</taxon>
        <taxon>metagenomes</taxon>
        <taxon>ecological metagenomes</taxon>
    </lineage>
</organism>
<keyword evidence="8" id="KW-0067">ATP-binding</keyword>
<dbReference type="InterPro" id="IPR000014">
    <property type="entry name" value="PAS"/>
</dbReference>
<feature type="domain" description="Histidine kinase" evidence="13">
    <location>
        <begin position="758"/>
        <end position="982"/>
    </location>
</feature>
<dbReference type="CDD" id="cd16922">
    <property type="entry name" value="HATPase_EvgS-ArcB-TorS-like"/>
    <property type="match status" value="1"/>
</dbReference>
<dbReference type="InterPro" id="IPR013655">
    <property type="entry name" value="PAS_fold_3"/>
</dbReference>
<evidence type="ECO:0000259" key="16">
    <source>
        <dbReference type="PROSITE" id="PS50113"/>
    </source>
</evidence>
<evidence type="ECO:0000313" key="18">
    <source>
        <dbReference type="EMBL" id="VAV84651.1"/>
    </source>
</evidence>
<dbReference type="EMBL" id="UOEA01000069">
    <property type="protein sequence ID" value="VAV84651.1"/>
    <property type="molecule type" value="Genomic_DNA"/>
</dbReference>